<keyword evidence="2" id="KW-1185">Reference proteome</keyword>
<dbReference type="Proteomes" id="UP000825799">
    <property type="component" value="Chromosome"/>
</dbReference>
<evidence type="ECO:0000313" key="2">
    <source>
        <dbReference type="Proteomes" id="UP000825799"/>
    </source>
</evidence>
<proteinExistence type="predicted"/>
<dbReference type="EMBL" id="CP080590">
    <property type="protein sequence ID" value="QYO78332.1"/>
    <property type="molecule type" value="Genomic_DNA"/>
</dbReference>
<protein>
    <submittedName>
        <fullName evidence="1">Uncharacterized protein</fullName>
    </submittedName>
</protein>
<evidence type="ECO:0000313" key="1">
    <source>
        <dbReference type="EMBL" id="QYO78332.1"/>
    </source>
</evidence>
<sequence>MHSNTLEANLSPVPAEVIDTTVYIGKSRITQDLVFVGRVCGGGDCGPGRVIEITDYDRRTQLRWEQDLRSGSKKSGCITVQLEEDSLYRLEYVATSHQHMGTFFVCTDGGIARVMSGVEFNRLRKSRWPEAHKRYLATKRRERAQ</sequence>
<accession>A0ABX8WLA0</accession>
<gene>
    <name evidence="1" type="ORF">K1X15_07220</name>
</gene>
<name>A0ABX8WLA0_9HYPH</name>
<dbReference type="RefSeq" id="WP_220306811.1">
    <property type="nucleotide sequence ID" value="NZ_CP080590.1"/>
</dbReference>
<reference evidence="1 2" key="1">
    <citation type="submission" date="2021-08" db="EMBL/GenBank/DDBJ databases">
        <title>Devosia salina sp. nov., isolated from the South China Sea sediment.</title>
        <authorList>
            <person name="Zhou Z."/>
        </authorList>
    </citation>
    <scope>NUCLEOTIDE SEQUENCE [LARGE SCALE GENOMIC DNA]</scope>
    <source>
        <strain evidence="1 2">SCS-3</strain>
    </source>
</reference>
<organism evidence="1 2">
    <name type="scientific">Devosia salina</name>
    <dbReference type="NCBI Taxonomy" id="2860336"/>
    <lineage>
        <taxon>Bacteria</taxon>
        <taxon>Pseudomonadati</taxon>
        <taxon>Pseudomonadota</taxon>
        <taxon>Alphaproteobacteria</taxon>
        <taxon>Hyphomicrobiales</taxon>
        <taxon>Devosiaceae</taxon>
        <taxon>Devosia</taxon>
    </lineage>
</organism>